<dbReference type="EMBL" id="JAUSUG010000001">
    <property type="protein sequence ID" value="MDQ0253048.1"/>
    <property type="molecule type" value="Genomic_DNA"/>
</dbReference>
<dbReference type="InterPro" id="IPR046780">
    <property type="entry name" value="aBig_2"/>
</dbReference>
<feature type="signal peptide" evidence="1">
    <location>
        <begin position="1"/>
        <end position="22"/>
    </location>
</feature>
<dbReference type="Pfam" id="PF20578">
    <property type="entry name" value="aBig_2"/>
    <property type="match status" value="1"/>
</dbReference>
<keyword evidence="3" id="KW-0540">Nuclease</keyword>
<keyword evidence="1" id="KW-0732">Signal</keyword>
<name>A0ABT9ZP87_9BACI</name>
<keyword evidence="3" id="KW-0378">Hydrolase</keyword>
<protein>
    <submittedName>
        <fullName evidence="3">Endonuclease YncB(Thermonuclease family)</fullName>
    </submittedName>
</protein>
<dbReference type="Pfam" id="PF00565">
    <property type="entry name" value="SNase"/>
    <property type="match status" value="1"/>
</dbReference>
<evidence type="ECO:0000259" key="2">
    <source>
        <dbReference type="PROSITE" id="PS50830"/>
    </source>
</evidence>
<feature type="domain" description="TNase-like" evidence="2">
    <location>
        <begin position="425"/>
        <end position="565"/>
    </location>
</feature>
<keyword evidence="3" id="KW-0255">Endonuclease</keyword>
<reference evidence="3 4" key="1">
    <citation type="submission" date="2023-07" db="EMBL/GenBank/DDBJ databases">
        <title>Genomic Encyclopedia of Type Strains, Phase IV (KMG-IV): sequencing the most valuable type-strain genomes for metagenomic binning, comparative biology and taxonomic classification.</title>
        <authorList>
            <person name="Goeker M."/>
        </authorList>
    </citation>
    <scope>NUCLEOTIDE SEQUENCE [LARGE SCALE GENOMIC DNA]</scope>
    <source>
        <strain evidence="3 4">DSM 9768</strain>
    </source>
</reference>
<evidence type="ECO:0000313" key="4">
    <source>
        <dbReference type="Proteomes" id="UP001230005"/>
    </source>
</evidence>
<dbReference type="RefSeq" id="WP_307321151.1">
    <property type="nucleotide sequence ID" value="NZ_JAUSUG010000001.1"/>
</dbReference>
<evidence type="ECO:0000313" key="3">
    <source>
        <dbReference type="EMBL" id="MDQ0253048.1"/>
    </source>
</evidence>
<dbReference type="PROSITE" id="PS50830">
    <property type="entry name" value="TNASE_3"/>
    <property type="match status" value="1"/>
</dbReference>
<dbReference type="Gene3D" id="2.40.50.90">
    <property type="match status" value="1"/>
</dbReference>
<dbReference type="SUPFAM" id="SSF50199">
    <property type="entry name" value="Staphylococcal nuclease"/>
    <property type="match status" value="1"/>
</dbReference>
<feature type="chain" id="PRO_5045095055" evidence="1">
    <location>
        <begin position="23"/>
        <end position="922"/>
    </location>
</feature>
<organism evidence="3 4">
    <name type="scientific">Evansella vedderi</name>
    <dbReference type="NCBI Taxonomy" id="38282"/>
    <lineage>
        <taxon>Bacteria</taxon>
        <taxon>Bacillati</taxon>
        <taxon>Bacillota</taxon>
        <taxon>Bacilli</taxon>
        <taxon>Bacillales</taxon>
        <taxon>Bacillaceae</taxon>
        <taxon>Evansella</taxon>
    </lineage>
</organism>
<dbReference type="SMART" id="SM00318">
    <property type="entry name" value="SNc"/>
    <property type="match status" value="1"/>
</dbReference>
<comment type="caution">
    <text evidence="3">The sequence shown here is derived from an EMBL/GenBank/DDBJ whole genome shotgun (WGS) entry which is preliminary data.</text>
</comment>
<evidence type="ECO:0000256" key="1">
    <source>
        <dbReference type="SAM" id="SignalP"/>
    </source>
</evidence>
<gene>
    <name evidence="3" type="ORF">J2S74_000420</name>
</gene>
<proteinExistence type="predicted"/>
<dbReference type="GO" id="GO:0004519">
    <property type="term" value="F:endonuclease activity"/>
    <property type="evidence" value="ECO:0007669"/>
    <property type="project" value="UniProtKB-KW"/>
</dbReference>
<sequence length="922" mass="100637">MRTRVMPLFLAIILFFSQLSSALVLPAAVSAQGQTQTVTLVEWDFDGESPVATGGVDVNAHQEFQIAGANITGYVAGNGTGSRAINSSGWNTSEDSYWFAAFSTEGFEEISFSSRHFGSLTGPRDFTVEYSLNGENWLDVPGTDITVGNNWTSGVLANISLPEEVNDQETVYLRWLNTSNVSIRGDNVAGGGTNRVDDVVIQGVPLDGAMDPGEPEEPGDGIVSLSTARGMMGQEVTVQGVANIDQGLLQNGRFSLYIQDEEAGIQLFNFNENLFPAVKEGDLVKATGIVGEHTGVTQLQVSEVEILETGQDIPVKKIDLSTYMNASLADSYEGQLVRFEGYIRNINDYFNGGVSISIINDDFDAVDIRVWQSTGIDLEQLEEHTWYEVTAISSKFNTNYQVLARSNDDFVKLEEQRPAPTTLNREFEVEVTHVTDGDTIRLATPVLGATNVRFLNMDTPETYHTVRNELDENQMRHGNNATAYMQTMLSDGDTVILKLGEEPLDAFGRLLAEVYTVDGLNTNLEMVRAGYASTYFIYPFEDEKVEEYSEAAKYARKNQLGIYNPEDPLLEEPFVFRARERGDSGLSRYVGNFRTKEYVAPDHYAIIEPEYRVFFTRAQAEALGYTPLQLTDREAIDMDKNALGIGFQGTDSPSGVVSDVALETTGSYGSTITWESSNEAVISVDGVVTNPKYEAVEVILTATLVKGELVETKEFTLLVLPEIVELVSWNFDGESEVATGGIEENVGSEIRTVGSSITGYVAGFGSGSRAVNANGWHEGEGHWLVEFTTLGYKNIALSSRQFGSNTGPRDFRVEYSVDGENWTAVDGSEIVVGNNWNSGVTDNLVLPAEVENQEIVFVRWLNVSNVSVAGGTVGSGGTSRIDDIVITGNEGLFNVVCFPGKGKMKGQDVFPGKGKGLAKFCN</sequence>
<accession>A0ABT9ZP87</accession>
<dbReference type="Proteomes" id="UP001230005">
    <property type="component" value="Unassembled WGS sequence"/>
</dbReference>
<dbReference type="InterPro" id="IPR016071">
    <property type="entry name" value="Staphylococal_nuclease_OB-fold"/>
</dbReference>
<dbReference type="InterPro" id="IPR035437">
    <property type="entry name" value="SNase_OB-fold_sf"/>
</dbReference>
<keyword evidence="4" id="KW-1185">Reference proteome</keyword>